<dbReference type="EMBL" id="CP030840">
    <property type="protein sequence ID" value="AXC12440.1"/>
    <property type="molecule type" value="Genomic_DNA"/>
</dbReference>
<dbReference type="InterPro" id="IPR018062">
    <property type="entry name" value="HTH_AraC-typ_CS"/>
</dbReference>
<evidence type="ECO:0000256" key="1">
    <source>
        <dbReference type="ARBA" id="ARBA00023015"/>
    </source>
</evidence>
<name>A0A2Z5G0B4_9BACT</name>
<keyword evidence="2" id="KW-0238">DNA-binding</keyword>
<dbReference type="InterPro" id="IPR009057">
    <property type="entry name" value="Homeodomain-like_sf"/>
</dbReference>
<dbReference type="PROSITE" id="PS01124">
    <property type="entry name" value="HTH_ARAC_FAMILY_2"/>
    <property type="match status" value="1"/>
</dbReference>
<feature type="domain" description="HTH araC/xylS-type" evidence="4">
    <location>
        <begin position="103"/>
        <end position="201"/>
    </location>
</feature>
<dbReference type="InterPro" id="IPR050204">
    <property type="entry name" value="AraC_XylS_family_regulators"/>
</dbReference>
<dbReference type="InterPro" id="IPR018060">
    <property type="entry name" value="HTH_AraC"/>
</dbReference>
<dbReference type="PROSITE" id="PS00041">
    <property type="entry name" value="HTH_ARAC_FAMILY_1"/>
    <property type="match status" value="1"/>
</dbReference>
<dbReference type="InterPro" id="IPR020449">
    <property type="entry name" value="Tscrpt_reg_AraC-type_HTH"/>
</dbReference>
<dbReference type="KEGG" id="abas:ACPOL_3145"/>
<dbReference type="PRINTS" id="PR00032">
    <property type="entry name" value="HTHARAC"/>
</dbReference>
<proteinExistence type="predicted"/>
<evidence type="ECO:0000256" key="3">
    <source>
        <dbReference type="ARBA" id="ARBA00023163"/>
    </source>
</evidence>
<dbReference type="PANTHER" id="PTHR46796">
    <property type="entry name" value="HTH-TYPE TRANSCRIPTIONAL ACTIVATOR RHAS-RELATED"/>
    <property type="match status" value="1"/>
</dbReference>
<keyword evidence="3" id="KW-0804">Transcription</keyword>
<dbReference type="Proteomes" id="UP000253606">
    <property type="component" value="Chromosome"/>
</dbReference>
<keyword evidence="1" id="KW-0805">Transcription regulation</keyword>
<dbReference type="RefSeq" id="WP_114207652.1">
    <property type="nucleotide sequence ID" value="NZ_CP030840.1"/>
</dbReference>
<dbReference type="SUPFAM" id="SSF46689">
    <property type="entry name" value="Homeodomain-like"/>
    <property type="match status" value="2"/>
</dbReference>
<keyword evidence="6" id="KW-1185">Reference proteome</keyword>
<dbReference type="AlphaFoldDB" id="A0A2Z5G0B4"/>
<organism evidence="5 6">
    <name type="scientific">Acidisarcina polymorpha</name>
    <dbReference type="NCBI Taxonomy" id="2211140"/>
    <lineage>
        <taxon>Bacteria</taxon>
        <taxon>Pseudomonadati</taxon>
        <taxon>Acidobacteriota</taxon>
        <taxon>Terriglobia</taxon>
        <taxon>Terriglobales</taxon>
        <taxon>Acidobacteriaceae</taxon>
        <taxon>Acidisarcina</taxon>
    </lineage>
</organism>
<dbReference type="Pfam" id="PF12833">
    <property type="entry name" value="HTH_18"/>
    <property type="match status" value="1"/>
</dbReference>
<accession>A0A2Z5G0B4</accession>
<reference evidence="5 6" key="1">
    <citation type="journal article" date="2018" name="Front. Microbiol.">
        <title>Hydrolytic Capabilities as a Key to Environmental Success: Chitinolytic and Cellulolytic Acidobacteria From Acidic Sub-arctic Soils and Boreal Peatlands.</title>
        <authorList>
            <person name="Belova S.E."/>
            <person name="Ravin N.V."/>
            <person name="Pankratov T.A."/>
            <person name="Rakitin A.L."/>
            <person name="Ivanova A.A."/>
            <person name="Beletsky A.V."/>
            <person name="Mardanov A.V."/>
            <person name="Sinninghe Damste J.S."/>
            <person name="Dedysh S.N."/>
        </authorList>
    </citation>
    <scope>NUCLEOTIDE SEQUENCE [LARGE SCALE GENOMIC DNA]</scope>
    <source>
        <strain evidence="5 6">SBC82</strain>
    </source>
</reference>
<dbReference type="GO" id="GO:0043565">
    <property type="term" value="F:sequence-specific DNA binding"/>
    <property type="evidence" value="ECO:0007669"/>
    <property type="project" value="InterPro"/>
</dbReference>
<dbReference type="Gene3D" id="1.10.10.60">
    <property type="entry name" value="Homeodomain-like"/>
    <property type="match status" value="2"/>
</dbReference>
<evidence type="ECO:0000313" key="6">
    <source>
        <dbReference type="Proteomes" id="UP000253606"/>
    </source>
</evidence>
<gene>
    <name evidence="5" type="ORF">ACPOL_3145</name>
</gene>
<dbReference type="GO" id="GO:0003700">
    <property type="term" value="F:DNA-binding transcription factor activity"/>
    <property type="evidence" value="ECO:0007669"/>
    <property type="project" value="InterPro"/>
</dbReference>
<dbReference type="SMART" id="SM00342">
    <property type="entry name" value="HTH_ARAC"/>
    <property type="match status" value="1"/>
</dbReference>
<sequence>MAECRHHRVANFFEPTQTKKLFLIHDASRKPSRLAMVHPAGANTLLPGPAWVEQDGKRVRIQLLDQDADEMSGLASEEAEAGAPACVPPAQLAEDGLSPSQFRRVLAFIAERLSRNPTLSELAREAGLSAAYFSQRFKSSTGTSPHQYLLRLRICKAKTLLEESEYPIIDIAAECGFQTQQHFARIFRRLTSSTPTEYRRQRQQSEFVSLAPTLFLDRN</sequence>
<evidence type="ECO:0000256" key="2">
    <source>
        <dbReference type="ARBA" id="ARBA00023125"/>
    </source>
</evidence>
<evidence type="ECO:0000259" key="4">
    <source>
        <dbReference type="PROSITE" id="PS01124"/>
    </source>
</evidence>
<dbReference type="OrthoDB" id="516605at2"/>
<dbReference type="PANTHER" id="PTHR46796:SF6">
    <property type="entry name" value="ARAC SUBFAMILY"/>
    <property type="match status" value="1"/>
</dbReference>
<protein>
    <submittedName>
        <fullName evidence="5">Transcriptional regulator, AraC family</fullName>
    </submittedName>
</protein>
<evidence type="ECO:0000313" key="5">
    <source>
        <dbReference type="EMBL" id="AXC12440.1"/>
    </source>
</evidence>